<dbReference type="PANTHER" id="PTHR43308">
    <property type="entry name" value="OUTER MEMBRANE PROTEIN ALPHA-RELATED"/>
    <property type="match status" value="1"/>
</dbReference>
<feature type="domain" description="SLH" evidence="2">
    <location>
        <begin position="259"/>
        <end position="331"/>
    </location>
</feature>
<evidence type="ECO:0000313" key="4">
    <source>
        <dbReference type="Proteomes" id="UP000316242"/>
    </source>
</evidence>
<organism evidence="3 4">
    <name type="scientific">Glutamicibacter nicotianae</name>
    <name type="common">Arthrobacter nicotianae</name>
    <dbReference type="NCBI Taxonomy" id="37929"/>
    <lineage>
        <taxon>Bacteria</taxon>
        <taxon>Bacillati</taxon>
        <taxon>Actinomycetota</taxon>
        <taxon>Actinomycetes</taxon>
        <taxon>Micrococcales</taxon>
        <taxon>Micrococcaceae</taxon>
        <taxon>Glutamicibacter</taxon>
    </lineage>
</organism>
<dbReference type="Proteomes" id="UP000316242">
    <property type="component" value="Unassembled WGS sequence"/>
</dbReference>
<comment type="caution">
    <text evidence="3">The sequence shown here is derived from an EMBL/GenBank/DDBJ whole genome shotgun (WGS) entry which is preliminary data.</text>
</comment>
<gene>
    <name evidence="3" type="ORF">ANI01nite_22330</name>
</gene>
<dbReference type="InterPro" id="IPR006311">
    <property type="entry name" value="TAT_signal"/>
</dbReference>
<dbReference type="PROSITE" id="PS51272">
    <property type="entry name" value="SLH"/>
    <property type="match status" value="3"/>
</dbReference>
<feature type="chain" id="PRO_5047361847" description="SLH domain-containing protein" evidence="1">
    <location>
        <begin position="30"/>
        <end position="333"/>
    </location>
</feature>
<dbReference type="InterPro" id="IPR051465">
    <property type="entry name" value="Cell_Envelope_Struct_Comp"/>
</dbReference>
<dbReference type="EMBL" id="BJNE01000009">
    <property type="protein sequence ID" value="GEC13030.1"/>
    <property type="molecule type" value="Genomic_DNA"/>
</dbReference>
<reference evidence="3 4" key="1">
    <citation type="submission" date="2019-06" db="EMBL/GenBank/DDBJ databases">
        <title>Whole genome shotgun sequence of Glutamicibacter nicotianae NBRC 14234.</title>
        <authorList>
            <person name="Hosoyama A."/>
            <person name="Uohara A."/>
            <person name="Ohji S."/>
            <person name="Ichikawa N."/>
        </authorList>
    </citation>
    <scope>NUCLEOTIDE SEQUENCE [LARGE SCALE GENOMIC DNA]</scope>
    <source>
        <strain evidence="3 4">NBRC 14234</strain>
    </source>
</reference>
<dbReference type="Pfam" id="PF00395">
    <property type="entry name" value="SLH"/>
    <property type="match status" value="2"/>
</dbReference>
<dbReference type="PROSITE" id="PS51318">
    <property type="entry name" value="TAT"/>
    <property type="match status" value="1"/>
</dbReference>
<evidence type="ECO:0000256" key="1">
    <source>
        <dbReference type="SAM" id="SignalP"/>
    </source>
</evidence>
<accession>A0ABQ0RMM7</accession>
<dbReference type="InterPro" id="IPR001119">
    <property type="entry name" value="SLH_dom"/>
</dbReference>
<feature type="signal peptide" evidence="1">
    <location>
        <begin position="1"/>
        <end position="29"/>
    </location>
</feature>
<dbReference type="RefSeq" id="WP_170214632.1">
    <property type="nucleotide sequence ID" value="NZ_BAAAWM010000001.1"/>
</dbReference>
<feature type="domain" description="SLH" evidence="2">
    <location>
        <begin position="198"/>
        <end position="258"/>
    </location>
</feature>
<sequence>MDCLSRRSFLTAAIAVPLIATASAPSALAQTSEFGDLVLEINPEVDRRQFFTGELSAKIYENGIAVTRRGLTMARKSKAAMAKLWRPSFGFPTDDISYQSNGSYYQEFTGVTTYWSGGDFIGSETIHPSAEWETNTFKDVPESHDLYRYVEILSKLGVTNGWPDGTFRPQAPVLRDAFAAFCYRINGSPAYTPPNASPFKDVARDNIFYKEICWLHAQGIANGWPDGTFRPLAPILRDAMAAMLYRMTPKSVYSFTPLAESGFRDVAKSNLFYREIEWMRATGISTGWLTDFGEYEEWYVEYKPFAKATRAETAAFLVRWFDLFGDRRLNVIS</sequence>
<dbReference type="PANTHER" id="PTHR43308:SF5">
    <property type="entry name" value="S-LAYER PROTEIN _ PEPTIDOGLYCAN ENDO-BETA-N-ACETYLGLUCOSAMINIDASE"/>
    <property type="match status" value="1"/>
</dbReference>
<feature type="domain" description="SLH" evidence="2">
    <location>
        <begin position="133"/>
        <end position="196"/>
    </location>
</feature>
<name>A0ABQ0RMM7_GLUNI</name>
<proteinExistence type="predicted"/>
<evidence type="ECO:0000313" key="3">
    <source>
        <dbReference type="EMBL" id="GEC13030.1"/>
    </source>
</evidence>
<evidence type="ECO:0000259" key="2">
    <source>
        <dbReference type="PROSITE" id="PS51272"/>
    </source>
</evidence>
<keyword evidence="4" id="KW-1185">Reference proteome</keyword>
<protein>
    <recommendedName>
        <fullName evidence="2">SLH domain-containing protein</fullName>
    </recommendedName>
</protein>
<keyword evidence="1" id="KW-0732">Signal</keyword>